<dbReference type="EMBL" id="JACHJL010000008">
    <property type="protein sequence ID" value="MBB5936373.1"/>
    <property type="molecule type" value="Genomic_DNA"/>
</dbReference>
<evidence type="ECO:0000313" key="1">
    <source>
        <dbReference type="EMBL" id="MBB5936373.1"/>
    </source>
</evidence>
<dbReference type="Proteomes" id="UP000588098">
    <property type="component" value="Unassembled WGS sequence"/>
</dbReference>
<proteinExistence type="predicted"/>
<comment type="caution">
    <text evidence="1">The sequence shown here is derived from an EMBL/GenBank/DDBJ whole genome shotgun (WGS) entry which is preliminary data.</text>
</comment>
<dbReference type="AlphaFoldDB" id="A0A7W9QAU8"/>
<keyword evidence="2" id="KW-1185">Reference proteome</keyword>
<protein>
    <submittedName>
        <fullName evidence="1">Uncharacterized protein</fullName>
    </submittedName>
</protein>
<sequence>MARSTSGASVVNWGNWKPWGCQPAARQAVDEQPVIRRQAEKRSVISCRPLWILQLFCAARSTKVSFVPSAFPVAATACPVPRLETLGETAAHHITSGRIAGDHSEDRLTGAHAQVDYATGSHEKYICERSGWAF</sequence>
<name>A0A7W9QAU8_9ACTN</name>
<organism evidence="1 2">
    <name type="scientific">Streptomyces zagrosensis</name>
    <dbReference type="NCBI Taxonomy" id="1042984"/>
    <lineage>
        <taxon>Bacteria</taxon>
        <taxon>Bacillati</taxon>
        <taxon>Actinomycetota</taxon>
        <taxon>Actinomycetes</taxon>
        <taxon>Kitasatosporales</taxon>
        <taxon>Streptomycetaceae</taxon>
        <taxon>Streptomyces</taxon>
    </lineage>
</organism>
<reference evidence="1 2" key="1">
    <citation type="submission" date="2020-08" db="EMBL/GenBank/DDBJ databases">
        <title>Genomic Encyclopedia of Type Strains, Phase III (KMG-III): the genomes of soil and plant-associated and newly described type strains.</title>
        <authorList>
            <person name="Whitman W."/>
        </authorList>
    </citation>
    <scope>NUCLEOTIDE SEQUENCE [LARGE SCALE GENOMIC DNA]</scope>
    <source>
        <strain evidence="1 2">CECT 8305</strain>
    </source>
</reference>
<gene>
    <name evidence="1" type="ORF">FHS42_003448</name>
</gene>
<accession>A0A7W9QAU8</accession>
<evidence type="ECO:0000313" key="2">
    <source>
        <dbReference type="Proteomes" id="UP000588098"/>
    </source>
</evidence>